<dbReference type="OrthoDB" id="5181253at2"/>
<sequence>MTARTIKAPSVRDLAEAARYHGIEEIAAKAFDMMQPAERLTVAQCAQEYMFFGSGSGHKTRWSPLKTPYLIEPMNMLTSLDHQGMIFVGPARTGKTAMSLGWMAHTVITDPADMLYVQMDRENARKFSNGDLQRFLVASDEVRKRQLTKRQMDNTFDKTFESGMRFLLTYPTASNLSNITVGRVWLIDYERMDDDVGGEGTPYDMAAKRTQTFGRRGMTVAEASPNPNKEITDPKWAPQSPHQAPPIKGIFELYNRGDRRRFYWFCPKCGSPFEPDFKHLVGYEDARDMLEAREKTYMRCPVRGCPIEPKYKDAMNMKGVWVPDWARVDADGVISPIREDGYIARSNIASFWLKGPAAGYVTWGELAAKYLTATKALEETGDDGPLRTTITVDQGSYYIPASRLSERSPEQLKEKAEDWGSTEEEPTIPPWVRFLVATIDVQKTCFVVQINGYTSSGDLVVIDGFKLRLSDRRNADGDRLPMDPAAYGEDWDILVREVMRKTYALSDGSGRRMAIRATGCDSGGAEGVTTHAYNLWRRLKQTEDGLHRRFILVKGEPSKTAPRARATWPDSSRKDKYAVARGDVPVLLLNSNLVKDLVSGMLARTVGQEDQNEIGVSGRVRFPTWMQPWFYNQMTTEIRTEKGWENPRRRRNEAWDLSCYAMGIVVRPIEREAPWVHFGIERIDWTNPPTWAAEWDDNDFIVNPEADESTVAEKQKSKPSFADLASRLA</sequence>
<dbReference type="PANTHER" id="PTHR34413:SF2">
    <property type="entry name" value="PROPHAGE TAIL FIBER ASSEMBLY PROTEIN HOMOLOG TFAE-RELATED"/>
    <property type="match status" value="1"/>
</dbReference>
<dbReference type="PANTHER" id="PTHR34413">
    <property type="entry name" value="PROPHAGE TAIL FIBER ASSEMBLY PROTEIN HOMOLOG TFAE-RELATED-RELATED"/>
    <property type="match status" value="1"/>
</dbReference>
<dbReference type="InterPro" id="IPR046454">
    <property type="entry name" value="GpA_endonuclease"/>
</dbReference>
<dbReference type="Pfam" id="PF20454">
    <property type="entry name" value="GpA_nuclease"/>
    <property type="match status" value="1"/>
</dbReference>
<dbReference type="EMBL" id="QBKP01000008">
    <property type="protein sequence ID" value="PTX49048.1"/>
    <property type="molecule type" value="Genomic_DNA"/>
</dbReference>
<feature type="region of interest" description="Disordered" evidence="1">
    <location>
        <begin position="220"/>
        <end position="242"/>
    </location>
</feature>
<protein>
    <submittedName>
        <fullName evidence="4">Phage terminase large subunit GpA-like protein</fullName>
    </submittedName>
</protein>
<evidence type="ECO:0000313" key="5">
    <source>
        <dbReference type="Proteomes" id="UP000244224"/>
    </source>
</evidence>
<comment type="caution">
    <text evidence="4">The sequence shown here is derived from an EMBL/GenBank/DDBJ whole genome shotgun (WGS) entry which is preliminary data.</text>
</comment>
<accession>A0A2T6AZ21</accession>
<feature type="domain" description="Terminase large subunit GpA endonuclease" evidence="3">
    <location>
        <begin position="348"/>
        <end position="663"/>
    </location>
</feature>
<evidence type="ECO:0000313" key="4">
    <source>
        <dbReference type="EMBL" id="PTX49048.1"/>
    </source>
</evidence>
<organism evidence="4 5">
    <name type="scientific">Gemmobacter caeni</name>
    <dbReference type="NCBI Taxonomy" id="589035"/>
    <lineage>
        <taxon>Bacteria</taxon>
        <taxon>Pseudomonadati</taxon>
        <taxon>Pseudomonadota</taxon>
        <taxon>Alphaproteobacteria</taxon>
        <taxon>Rhodobacterales</taxon>
        <taxon>Paracoccaceae</taxon>
        <taxon>Gemmobacter</taxon>
    </lineage>
</organism>
<keyword evidence="5" id="KW-1185">Reference proteome</keyword>
<dbReference type="InterPro" id="IPR046453">
    <property type="entry name" value="GpA_ATPase"/>
</dbReference>
<evidence type="ECO:0000259" key="3">
    <source>
        <dbReference type="Pfam" id="PF20454"/>
    </source>
</evidence>
<evidence type="ECO:0000259" key="2">
    <source>
        <dbReference type="Pfam" id="PF05876"/>
    </source>
</evidence>
<feature type="domain" description="Phage terminase large subunit GpA ATPase" evidence="2">
    <location>
        <begin position="56"/>
        <end position="321"/>
    </location>
</feature>
<evidence type="ECO:0000256" key="1">
    <source>
        <dbReference type="SAM" id="MobiDB-lite"/>
    </source>
</evidence>
<gene>
    <name evidence="4" type="ORF">C8N34_108158</name>
</gene>
<dbReference type="RefSeq" id="WP_108129317.1">
    <property type="nucleotide sequence ID" value="NZ_QBKP01000008.1"/>
</dbReference>
<dbReference type="InterPro" id="IPR051220">
    <property type="entry name" value="TFA_Chaperone"/>
</dbReference>
<proteinExistence type="predicted"/>
<dbReference type="GO" id="GO:0016887">
    <property type="term" value="F:ATP hydrolysis activity"/>
    <property type="evidence" value="ECO:0007669"/>
    <property type="project" value="InterPro"/>
</dbReference>
<name>A0A2T6AZ21_9RHOB</name>
<dbReference type="AlphaFoldDB" id="A0A2T6AZ21"/>
<reference evidence="4 5" key="1">
    <citation type="submission" date="2018-04" db="EMBL/GenBank/DDBJ databases">
        <title>Genomic Encyclopedia of Archaeal and Bacterial Type Strains, Phase II (KMG-II): from individual species to whole genera.</title>
        <authorList>
            <person name="Goeker M."/>
        </authorList>
    </citation>
    <scope>NUCLEOTIDE SEQUENCE [LARGE SCALE GENOMIC DNA]</scope>
    <source>
        <strain evidence="4 5">DSM 21823</strain>
    </source>
</reference>
<dbReference type="GO" id="GO:0004519">
    <property type="term" value="F:endonuclease activity"/>
    <property type="evidence" value="ECO:0007669"/>
    <property type="project" value="InterPro"/>
</dbReference>
<dbReference type="Proteomes" id="UP000244224">
    <property type="component" value="Unassembled WGS sequence"/>
</dbReference>
<feature type="region of interest" description="Disordered" evidence="1">
    <location>
        <begin position="707"/>
        <end position="729"/>
    </location>
</feature>
<dbReference type="Pfam" id="PF05876">
    <property type="entry name" value="GpA_ATPase"/>
    <property type="match status" value="1"/>
</dbReference>